<organism evidence="1">
    <name type="scientific">marine metagenome</name>
    <dbReference type="NCBI Taxonomy" id="408172"/>
    <lineage>
        <taxon>unclassified sequences</taxon>
        <taxon>metagenomes</taxon>
        <taxon>ecological metagenomes</taxon>
    </lineage>
</organism>
<dbReference type="AlphaFoldDB" id="A0A382G5D6"/>
<dbReference type="EMBL" id="UINC01053679">
    <property type="protein sequence ID" value="SVB70486.1"/>
    <property type="molecule type" value="Genomic_DNA"/>
</dbReference>
<gene>
    <name evidence="1" type="ORF">METZ01_LOCUS223340</name>
</gene>
<proteinExistence type="predicted"/>
<protein>
    <submittedName>
        <fullName evidence="1">Uncharacterized protein</fullName>
    </submittedName>
</protein>
<name>A0A382G5D6_9ZZZZ</name>
<sequence length="22" mass="2712">MYFLTNDTQGIIENATYYIFYM</sequence>
<reference evidence="1" key="1">
    <citation type="submission" date="2018-05" db="EMBL/GenBank/DDBJ databases">
        <authorList>
            <person name="Lanie J.A."/>
            <person name="Ng W.-L."/>
            <person name="Kazmierczak K.M."/>
            <person name="Andrzejewski T.M."/>
            <person name="Davidsen T.M."/>
            <person name="Wayne K.J."/>
            <person name="Tettelin H."/>
            <person name="Glass J.I."/>
            <person name="Rusch D."/>
            <person name="Podicherti R."/>
            <person name="Tsui H.-C.T."/>
            <person name="Winkler M.E."/>
        </authorList>
    </citation>
    <scope>NUCLEOTIDE SEQUENCE</scope>
</reference>
<evidence type="ECO:0000313" key="1">
    <source>
        <dbReference type="EMBL" id="SVB70486.1"/>
    </source>
</evidence>
<accession>A0A382G5D6</accession>